<dbReference type="InterPro" id="IPR036388">
    <property type="entry name" value="WH-like_DNA-bd_sf"/>
</dbReference>
<gene>
    <name evidence="4" type="ORF">N783_11770</name>
</gene>
<dbReference type="Pfam" id="PF00561">
    <property type="entry name" value="Abhydrolase_1"/>
    <property type="match status" value="1"/>
</dbReference>
<sequence length="480" mass="56336">MSFYTKDNEEAVYYKYIQGEQEDGETLLLLHGIGLELTMWEKLIPYLHDYNILMLDIRGHGRTQGSMTPVQWSLFIDDIVMLVEHLGIKVDHIVGHGLGAFLAYEIIHKEILPSKSLTIVSTPFYYPIEPGKKGVQYRRDHSDNLADLMIHFLLAKKTEEHEAYIRDAFGKVNLQEYFEVLEFLYKNTSIEKLKNIEVPVFMLSGEHDLNYPPQLLTYNAHFIKNVRTLIVPAASNLIPMEQPVIMAKWLIDFYENLKNDHSVVTIPYLAELGHHLHPQPKNESIPGEVRILNGFEFYYKGHQLQGNWSKRKMKEILTFLSIHQKVSRDQICDHIWPESLLKNAKNSLRVSLNHIKQLLKENNAENMLSIDHQTVSFEVPVICDAVTKWEQLKLITDEDDNDVLRDKLFKFLDDYPTKPFPHIFEDWILEYQYEIEERIKQALVDIYQKNLDSENKAQLKATEQYMERFGMYDEVMELVY</sequence>
<accession>A0A0A5HSP6</accession>
<dbReference type="Gene3D" id="3.40.50.1820">
    <property type="entry name" value="alpha/beta hydrolase"/>
    <property type="match status" value="1"/>
</dbReference>
<name>A0A0A5HSP6_9BACI</name>
<protein>
    <recommendedName>
        <fullName evidence="3">AB hydrolase-1 domain-containing protein</fullName>
    </recommendedName>
</protein>
<evidence type="ECO:0000259" key="3">
    <source>
        <dbReference type="Pfam" id="PF00561"/>
    </source>
</evidence>
<dbReference type="STRING" id="1385511.GCA_000425225_00731"/>
<keyword evidence="2" id="KW-0804">Transcription</keyword>
<evidence type="ECO:0000313" key="4">
    <source>
        <dbReference type="EMBL" id="KGX86667.1"/>
    </source>
</evidence>
<organism evidence="4 5">
    <name type="scientific">Pontibacillus marinus BH030004 = DSM 16465</name>
    <dbReference type="NCBI Taxonomy" id="1385511"/>
    <lineage>
        <taxon>Bacteria</taxon>
        <taxon>Bacillati</taxon>
        <taxon>Bacillota</taxon>
        <taxon>Bacilli</taxon>
        <taxon>Bacillales</taxon>
        <taxon>Bacillaceae</taxon>
        <taxon>Pontibacillus</taxon>
    </lineage>
</organism>
<feature type="domain" description="AB hydrolase-1" evidence="3">
    <location>
        <begin position="26"/>
        <end position="125"/>
    </location>
</feature>
<dbReference type="GO" id="GO:0003677">
    <property type="term" value="F:DNA binding"/>
    <property type="evidence" value="ECO:0007669"/>
    <property type="project" value="InterPro"/>
</dbReference>
<dbReference type="AlphaFoldDB" id="A0A0A5HSP6"/>
<dbReference type="SUPFAM" id="SSF53474">
    <property type="entry name" value="alpha/beta-Hydrolases"/>
    <property type="match status" value="1"/>
</dbReference>
<dbReference type="Gene3D" id="1.10.10.10">
    <property type="entry name" value="Winged helix-like DNA-binding domain superfamily/Winged helix DNA-binding domain"/>
    <property type="match status" value="1"/>
</dbReference>
<keyword evidence="5" id="KW-1185">Reference proteome</keyword>
<dbReference type="EMBL" id="AVPF01000029">
    <property type="protein sequence ID" value="KGX86667.1"/>
    <property type="molecule type" value="Genomic_DNA"/>
</dbReference>
<evidence type="ECO:0000256" key="1">
    <source>
        <dbReference type="ARBA" id="ARBA00023015"/>
    </source>
</evidence>
<dbReference type="InterPro" id="IPR016032">
    <property type="entry name" value="Sig_transdc_resp-reg_C-effctor"/>
</dbReference>
<comment type="caution">
    <text evidence="4">The sequence shown here is derived from an EMBL/GenBank/DDBJ whole genome shotgun (WGS) entry which is preliminary data.</text>
</comment>
<dbReference type="InterPro" id="IPR050266">
    <property type="entry name" value="AB_hydrolase_sf"/>
</dbReference>
<dbReference type="RefSeq" id="WP_027445335.1">
    <property type="nucleotide sequence ID" value="NZ_AULJ01000008.1"/>
</dbReference>
<evidence type="ECO:0000256" key="2">
    <source>
        <dbReference type="ARBA" id="ARBA00023163"/>
    </source>
</evidence>
<evidence type="ECO:0000313" key="5">
    <source>
        <dbReference type="Proteomes" id="UP000030403"/>
    </source>
</evidence>
<keyword evidence="1" id="KW-0805">Transcription regulation</keyword>
<dbReference type="InterPro" id="IPR029058">
    <property type="entry name" value="AB_hydrolase_fold"/>
</dbReference>
<proteinExistence type="predicted"/>
<dbReference type="GO" id="GO:0006355">
    <property type="term" value="P:regulation of DNA-templated transcription"/>
    <property type="evidence" value="ECO:0007669"/>
    <property type="project" value="InterPro"/>
</dbReference>
<reference evidence="4 5" key="1">
    <citation type="submission" date="2013-08" db="EMBL/GenBank/DDBJ databases">
        <authorList>
            <person name="Huang J."/>
            <person name="Wang G."/>
        </authorList>
    </citation>
    <scope>NUCLEOTIDE SEQUENCE [LARGE SCALE GENOMIC DNA]</scope>
    <source>
        <strain evidence="4 5">BH030004</strain>
    </source>
</reference>
<dbReference type="PANTHER" id="PTHR43798">
    <property type="entry name" value="MONOACYLGLYCEROL LIPASE"/>
    <property type="match status" value="1"/>
</dbReference>
<dbReference type="InterPro" id="IPR000073">
    <property type="entry name" value="AB_hydrolase_1"/>
</dbReference>
<dbReference type="Proteomes" id="UP000030403">
    <property type="component" value="Unassembled WGS sequence"/>
</dbReference>
<dbReference type="SUPFAM" id="SSF46894">
    <property type="entry name" value="C-terminal effector domain of the bipartite response regulators"/>
    <property type="match status" value="1"/>
</dbReference>
<dbReference type="eggNOG" id="COG0596">
    <property type="taxonomic scope" value="Bacteria"/>
</dbReference>